<feature type="non-terminal residue" evidence="1">
    <location>
        <position position="1"/>
    </location>
</feature>
<gene>
    <name evidence="1" type="ORF">TSPGSL018_19686</name>
</gene>
<accession>A0A061S171</accession>
<dbReference type="AlphaFoldDB" id="A0A061S171"/>
<evidence type="ECO:0000313" key="1">
    <source>
        <dbReference type="EMBL" id="JAC76625.1"/>
    </source>
</evidence>
<protein>
    <submittedName>
        <fullName evidence="1">Uncharacterized protein</fullName>
    </submittedName>
</protein>
<sequence>RSLGQSVSPPHHNAVEAYRDIGYKRQRLEVIAEYTTSCAKSSYIPEMPVPDLPDTTAVGGEKVLFPAKRYNAELPVQSVQDFSAQEFSAKHPSEQARGFTLCRLRRGLN</sequence>
<proteinExistence type="predicted"/>
<name>A0A061S171_9CHLO</name>
<reference evidence="1" key="1">
    <citation type="submission" date="2014-05" db="EMBL/GenBank/DDBJ databases">
        <title>The transcriptome of the halophilic microalga Tetraselmis sp. GSL018 isolated from the Great Salt Lake, Utah.</title>
        <authorList>
            <person name="Jinkerson R.E."/>
            <person name="D'Adamo S."/>
            <person name="Posewitz M.C."/>
        </authorList>
    </citation>
    <scope>NUCLEOTIDE SEQUENCE</scope>
    <source>
        <strain evidence="1">GSL018</strain>
    </source>
</reference>
<dbReference type="EMBL" id="GBEZ01008940">
    <property type="protein sequence ID" value="JAC76625.1"/>
    <property type="molecule type" value="Transcribed_RNA"/>
</dbReference>
<organism evidence="1">
    <name type="scientific">Tetraselmis sp. GSL018</name>
    <dbReference type="NCBI Taxonomy" id="582737"/>
    <lineage>
        <taxon>Eukaryota</taxon>
        <taxon>Viridiplantae</taxon>
        <taxon>Chlorophyta</taxon>
        <taxon>core chlorophytes</taxon>
        <taxon>Chlorodendrophyceae</taxon>
        <taxon>Chlorodendrales</taxon>
        <taxon>Chlorodendraceae</taxon>
        <taxon>Tetraselmis</taxon>
    </lineage>
</organism>